<accession>A0A9P6H0J8</accession>
<dbReference type="SUPFAM" id="SSF48371">
    <property type="entry name" value="ARM repeat"/>
    <property type="match status" value="1"/>
</dbReference>
<evidence type="ECO:0000313" key="5">
    <source>
        <dbReference type="EMBL" id="KAF9762743.1"/>
    </source>
</evidence>
<keyword evidence="3" id="KW-0472">Membrane</keyword>
<dbReference type="Gene3D" id="1.25.10.10">
    <property type="entry name" value="Leucine-rich Repeat Variant"/>
    <property type="match status" value="1"/>
</dbReference>
<evidence type="ECO:0000256" key="3">
    <source>
        <dbReference type="SAM" id="Phobius"/>
    </source>
</evidence>
<dbReference type="GO" id="GO:0005634">
    <property type="term" value="C:nucleus"/>
    <property type="evidence" value="ECO:0007669"/>
    <property type="project" value="TreeGrafter"/>
</dbReference>
<dbReference type="EMBL" id="SBJO01000137">
    <property type="protein sequence ID" value="KAF9762743.1"/>
    <property type="molecule type" value="Genomic_DNA"/>
</dbReference>
<dbReference type="PANTHER" id="PTHR10943:SF2">
    <property type="entry name" value="26S PROTEASOME NON-ATPASE REGULATORY SUBUNIT 1"/>
    <property type="match status" value="1"/>
</dbReference>
<evidence type="ECO:0000259" key="4">
    <source>
        <dbReference type="Pfam" id="PF21505"/>
    </source>
</evidence>
<feature type="domain" description="26S proteasome non-ATPase regulatory subunit 1/RPN2 N-terminal" evidence="4">
    <location>
        <begin position="47"/>
        <end position="99"/>
    </location>
</feature>
<feature type="transmembrane region" description="Helical" evidence="3">
    <location>
        <begin position="676"/>
        <end position="697"/>
    </location>
</feature>
<evidence type="ECO:0000256" key="2">
    <source>
        <dbReference type="ARBA" id="ARBA00022942"/>
    </source>
</evidence>
<dbReference type="GO" id="GO:0034515">
    <property type="term" value="C:proteasome storage granule"/>
    <property type="evidence" value="ECO:0007669"/>
    <property type="project" value="TreeGrafter"/>
</dbReference>
<reference evidence="5 6" key="1">
    <citation type="journal article" date="2020" name="Genome Biol. Evol.">
        <title>Comparative genomics of strictly vertically transmitted, feminizing microsporidia endosymbionts of amphipod crustaceans.</title>
        <authorList>
            <person name="Cormier A."/>
            <person name="Chebbi M.A."/>
            <person name="Giraud I."/>
            <person name="Wattier R."/>
            <person name="Teixeira M."/>
            <person name="Gilbert C."/>
            <person name="Rigaud T."/>
            <person name="Cordaux R."/>
        </authorList>
    </citation>
    <scope>NUCLEOTIDE SEQUENCE [LARGE SCALE GENOMIC DNA]</scope>
    <source>
        <strain evidence="5 6">Ou3-Ou53</strain>
    </source>
</reference>
<dbReference type="InterPro" id="IPR011989">
    <property type="entry name" value="ARM-like"/>
</dbReference>
<dbReference type="GO" id="GO:0008540">
    <property type="term" value="C:proteasome regulatory particle, base subcomplex"/>
    <property type="evidence" value="ECO:0007669"/>
    <property type="project" value="TreeGrafter"/>
</dbReference>
<dbReference type="InterPro" id="IPR048570">
    <property type="entry name" value="PSMD1_RPN2_N"/>
</dbReference>
<sequence length="776" mass="88333">MEALKIIPNIKSLLDSNRQEEAVEIIEKYVDSVSYYLKDDIHKLKDPLCLSKVYFVLQEYEKSIEFAIKAGDAFKNDQSFFFQSVVGRMMDLLVVDPQNACREFVTKLVKDGVLSDSYIGFLFTIKEYEKFETCLRIYLENYDNPRDFIKLLLQEDKERVYRIFSRMLEEKQTSILIDSAGVLTYFFVDSLVYLEQYQFLREIIQKLEIEDVSLSFEMAYYLEDNYPKIARSISLTHSDIISGEFKRDLHQRFLTSNNLTSFRFLDSIAKLRSPHIGFVNALMNLGSTNDTFYRSNSDLLSASKDWAKFNDVAYLGMIHLNNNLPYEVLKNYLPSETNPKEGGALLALGLINRGTQSEEDNEFLLFFLESGSYLTEELALGGCLGLGLINIASNNEQLIQKLLSLSKSDSTIISESAVYGLGLIALSTANFDLLKELEILKEETEFERVKRTISIAYSLILAMQEQTNLERNLEFINSLLESKESLTRFGGVLSLGSCYVGTGRLDIISRLLDFLNDGDEDVRRSTVIAISLVCCEDSSLLISTLEPLAENHNACVRGIVALCLGFFNAGTGRCCDIVEALIFDSNSLVRQSACIGMGFLLMQCNPYLVKNYRRIVDSMNRIIVDRCEDTCVKHGAVIGRGISEAGGRNIIFSIRNSTGKITPDRVAGAIFFLNHWYWYPLLPMLSLNYLPTLFYVFDSNLNETKQSIKYSNNFDNHLIRLPDVKRTRGFKQRPQEDKEVITKALPEVESSTRCTMLQQGDCGIEWPGIFFVKKKK</sequence>
<proteinExistence type="predicted"/>
<keyword evidence="3" id="KW-1133">Transmembrane helix</keyword>
<gene>
    <name evidence="5" type="primary">RPN2</name>
    <name evidence="5" type="ORF">NGRA_1779</name>
</gene>
<keyword evidence="2 5" id="KW-0647">Proteasome</keyword>
<evidence type="ECO:0000313" key="6">
    <source>
        <dbReference type="Proteomes" id="UP000740883"/>
    </source>
</evidence>
<dbReference type="PANTHER" id="PTHR10943">
    <property type="entry name" value="26S PROTEASOME NON-ATPASE REGULATORY SUBUNIT"/>
    <property type="match status" value="1"/>
</dbReference>
<dbReference type="InterPro" id="IPR016024">
    <property type="entry name" value="ARM-type_fold"/>
</dbReference>
<comment type="caution">
    <text evidence="5">The sequence shown here is derived from an EMBL/GenBank/DDBJ whole genome shotgun (WGS) entry which is preliminary data.</text>
</comment>
<dbReference type="GO" id="GO:0043161">
    <property type="term" value="P:proteasome-mediated ubiquitin-dependent protein catabolic process"/>
    <property type="evidence" value="ECO:0007669"/>
    <property type="project" value="TreeGrafter"/>
</dbReference>
<dbReference type="AlphaFoldDB" id="A0A9P6H0J8"/>
<keyword evidence="3" id="KW-0812">Transmembrane</keyword>
<keyword evidence="1" id="KW-0677">Repeat</keyword>
<dbReference type="Pfam" id="PF21505">
    <property type="entry name" value="RPN2_N"/>
    <property type="match status" value="1"/>
</dbReference>
<dbReference type="OrthoDB" id="2196194at2759"/>
<name>A0A9P6H0J8_9MICR</name>
<organism evidence="5 6">
    <name type="scientific">Nosema granulosis</name>
    <dbReference type="NCBI Taxonomy" id="83296"/>
    <lineage>
        <taxon>Eukaryota</taxon>
        <taxon>Fungi</taxon>
        <taxon>Fungi incertae sedis</taxon>
        <taxon>Microsporidia</taxon>
        <taxon>Nosematidae</taxon>
        <taxon>Nosema</taxon>
    </lineage>
</organism>
<dbReference type="Proteomes" id="UP000740883">
    <property type="component" value="Unassembled WGS sequence"/>
</dbReference>
<evidence type="ECO:0000256" key="1">
    <source>
        <dbReference type="ARBA" id="ARBA00022737"/>
    </source>
</evidence>
<protein>
    <submittedName>
        <fullName evidence="5">26S proteasome regulatory subunit RPN2</fullName>
    </submittedName>
</protein>
<keyword evidence="6" id="KW-1185">Reference proteome</keyword>